<dbReference type="OrthoDB" id="1740642at2759"/>
<name>A0A371EVK0_MUCPR</name>
<organism evidence="1 2">
    <name type="scientific">Mucuna pruriens</name>
    <name type="common">Velvet bean</name>
    <name type="synonym">Dolichos pruriens</name>
    <dbReference type="NCBI Taxonomy" id="157652"/>
    <lineage>
        <taxon>Eukaryota</taxon>
        <taxon>Viridiplantae</taxon>
        <taxon>Streptophyta</taxon>
        <taxon>Embryophyta</taxon>
        <taxon>Tracheophyta</taxon>
        <taxon>Spermatophyta</taxon>
        <taxon>Magnoliopsida</taxon>
        <taxon>eudicotyledons</taxon>
        <taxon>Gunneridae</taxon>
        <taxon>Pentapetalae</taxon>
        <taxon>rosids</taxon>
        <taxon>fabids</taxon>
        <taxon>Fabales</taxon>
        <taxon>Fabaceae</taxon>
        <taxon>Papilionoideae</taxon>
        <taxon>50 kb inversion clade</taxon>
        <taxon>NPAAA clade</taxon>
        <taxon>indigoferoid/millettioid clade</taxon>
        <taxon>Phaseoleae</taxon>
        <taxon>Mucuna</taxon>
    </lineage>
</organism>
<evidence type="ECO:0000313" key="2">
    <source>
        <dbReference type="Proteomes" id="UP000257109"/>
    </source>
</evidence>
<evidence type="ECO:0008006" key="3">
    <source>
        <dbReference type="Google" id="ProtNLM"/>
    </source>
</evidence>
<feature type="non-terminal residue" evidence="1">
    <location>
        <position position="1"/>
    </location>
</feature>
<gene>
    <name evidence="1" type="ORF">CR513_50702</name>
</gene>
<sequence>MHIKSAFLSGFIQDGVFVKQHPSFEDTKHLTRYMCRDIIFGATNECLCKNFFDLMQSKFEMGMMGELKFFLILQLKQENKDIYIYQ</sequence>
<proteinExistence type="predicted"/>
<dbReference type="EMBL" id="QJKJ01011838">
    <property type="protein sequence ID" value="RDX70095.1"/>
    <property type="molecule type" value="Genomic_DNA"/>
</dbReference>
<keyword evidence="2" id="KW-1185">Reference proteome</keyword>
<reference evidence="1" key="1">
    <citation type="submission" date="2018-05" db="EMBL/GenBank/DDBJ databases">
        <title>Draft genome of Mucuna pruriens seed.</title>
        <authorList>
            <person name="Nnadi N.E."/>
            <person name="Vos R."/>
            <person name="Hasami M.H."/>
            <person name="Devisetty U.K."/>
            <person name="Aguiy J.C."/>
        </authorList>
    </citation>
    <scope>NUCLEOTIDE SEQUENCE [LARGE SCALE GENOMIC DNA]</scope>
    <source>
        <strain evidence="1">JCA_2017</strain>
    </source>
</reference>
<accession>A0A371EVK0</accession>
<comment type="caution">
    <text evidence="1">The sequence shown here is derived from an EMBL/GenBank/DDBJ whole genome shotgun (WGS) entry which is preliminary data.</text>
</comment>
<dbReference type="AlphaFoldDB" id="A0A371EVK0"/>
<dbReference type="Proteomes" id="UP000257109">
    <property type="component" value="Unassembled WGS sequence"/>
</dbReference>
<evidence type="ECO:0000313" key="1">
    <source>
        <dbReference type="EMBL" id="RDX70095.1"/>
    </source>
</evidence>
<protein>
    <recommendedName>
        <fullName evidence="3">Reverse transcriptase Ty1/copia-type domain-containing protein</fullName>
    </recommendedName>
</protein>